<reference evidence="1 2" key="1">
    <citation type="journal article" date="2019" name="Commun. Biol.">
        <title>The bagworm genome reveals a unique fibroin gene that provides high tensile strength.</title>
        <authorList>
            <person name="Kono N."/>
            <person name="Nakamura H."/>
            <person name="Ohtoshi R."/>
            <person name="Tomita M."/>
            <person name="Numata K."/>
            <person name="Arakawa K."/>
        </authorList>
    </citation>
    <scope>NUCLEOTIDE SEQUENCE [LARGE SCALE GENOMIC DNA]</scope>
</reference>
<gene>
    <name evidence="1" type="ORF">EVAR_5507_1</name>
</gene>
<dbReference type="Proteomes" id="UP000299102">
    <property type="component" value="Unassembled WGS sequence"/>
</dbReference>
<dbReference type="AlphaFoldDB" id="A0A4C1T9U6"/>
<proteinExistence type="predicted"/>
<evidence type="ECO:0000313" key="1">
    <source>
        <dbReference type="EMBL" id="GBP10945.1"/>
    </source>
</evidence>
<comment type="caution">
    <text evidence="1">The sequence shown here is derived from an EMBL/GenBank/DDBJ whole genome shotgun (WGS) entry which is preliminary data.</text>
</comment>
<evidence type="ECO:0000313" key="2">
    <source>
        <dbReference type="Proteomes" id="UP000299102"/>
    </source>
</evidence>
<protein>
    <submittedName>
        <fullName evidence="1">Uncharacterized protein</fullName>
    </submittedName>
</protein>
<sequence>MAVAHCRRCWLLSAKHYSATGTDDSVRAVFRSERDQSFGMHARTCMPGTIYGFGRCKAVLGRGAETPALHKRVTLARRGDCSDYFGNDFIFRR</sequence>
<accession>A0A4C1T9U6</accession>
<name>A0A4C1T9U6_EUMVA</name>
<keyword evidence="2" id="KW-1185">Reference proteome</keyword>
<dbReference type="EMBL" id="BGZK01000043">
    <property type="protein sequence ID" value="GBP10945.1"/>
    <property type="molecule type" value="Genomic_DNA"/>
</dbReference>
<organism evidence="1 2">
    <name type="scientific">Eumeta variegata</name>
    <name type="common">Bagworm moth</name>
    <name type="synonym">Eumeta japonica</name>
    <dbReference type="NCBI Taxonomy" id="151549"/>
    <lineage>
        <taxon>Eukaryota</taxon>
        <taxon>Metazoa</taxon>
        <taxon>Ecdysozoa</taxon>
        <taxon>Arthropoda</taxon>
        <taxon>Hexapoda</taxon>
        <taxon>Insecta</taxon>
        <taxon>Pterygota</taxon>
        <taxon>Neoptera</taxon>
        <taxon>Endopterygota</taxon>
        <taxon>Lepidoptera</taxon>
        <taxon>Glossata</taxon>
        <taxon>Ditrysia</taxon>
        <taxon>Tineoidea</taxon>
        <taxon>Psychidae</taxon>
        <taxon>Oiketicinae</taxon>
        <taxon>Eumeta</taxon>
    </lineage>
</organism>